<evidence type="ECO:0000256" key="7">
    <source>
        <dbReference type="ARBA" id="ARBA00022618"/>
    </source>
</evidence>
<dbReference type="GO" id="GO:0051301">
    <property type="term" value="P:cell division"/>
    <property type="evidence" value="ECO:0007669"/>
    <property type="project" value="UniProtKB-KW"/>
</dbReference>
<sequence>MRLQFILSEIWIGLRRNLSMAISVVLVTMVSMYLLGLGLLAQRQADTFKGYWYDRVQVTIFMCTEDSGEPACDKKAVTEEQKNAIKAQLDQMRPLVKNVYYESEQQAYDRFQKQFRNSPLAGNVRVGDIPQNFRVQLSDPTKYEVIVSSFEGAPGVGAVQDQKKVLDKFFKGINYITIFSFVLAALMVLCAVLLMATTIRQAAFSRRRETGIMKLVGASNFTIRFPFMMETLLSSLLGAAAATGLLWATANYGFNRYLNQLILDQAFIGVSDVWAITPWMVVGVAVLSIGTSWVTLWRYLRV</sequence>
<keyword evidence="17" id="KW-1185">Reference proteome</keyword>
<dbReference type="GO" id="GO:0005886">
    <property type="term" value="C:plasma membrane"/>
    <property type="evidence" value="ECO:0007669"/>
    <property type="project" value="UniProtKB-SubCell"/>
</dbReference>
<feature type="domain" description="ABC3 transporter permease C-terminal" evidence="14">
    <location>
        <begin position="182"/>
        <end position="301"/>
    </location>
</feature>
<dbReference type="InterPro" id="IPR047929">
    <property type="entry name" value="FtsX_actino"/>
</dbReference>
<keyword evidence="7 12" id="KW-0132">Cell division</keyword>
<comment type="function">
    <text evidence="1">Part of the ABC transporter FtsEX involved in cellular division.</text>
</comment>
<evidence type="ECO:0000256" key="10">
    <source>
        <dbReference type="ARBA" id="ARBA00023136"/>
    </source>
</evidence>
<dbReference type="Pfam" id="PF18075">
    <property type="entry name" value="FtsX_ECD"/>
    <property type="match status" value="1"/>
</dbReference>
<keyword evidence="10 12" id="KW-0472">Membrane</keyword>
<name>A0A1H9UHH3_9MICO</name>
<dbReference type="RefSeq" id="WP_091757573.1">
    <property type="nucleotide sequence ID" value="NZ_FOHB01000003.1"/>
</dbReference>
<protein>
    <recommendedName>
        <fullName evidence="5 12">Cell division protein FtsX</fullName>
    </recommendedName>
</protein>
<evidence type="ECO:0000256" key="13">
    <source>
        <dbReference type="SAM" id="Phobius"/>
    </source>
</evidence>
<dbReference type="AlphaFoldDB" id="A0A1H9UHH3"/>
<dbReference type="Pfam" id="PF02687">
    <property type="entry name" value="FtsX"/>
    <property type="match status" value="1"/>
</dbReference>
<feature type="transmembrane region" description="Helical" evidence="13">
    <location>
        <begin position="21"/>
        <end position="41"/>
    </location>
</feature>
<dbReference type="NCBIfam" id="NF038346">
    <property type="entry name" value="FtsX_actino"/>
    <property type="match status" value="1"/>
</dbReference>
<evidence type="ECO:0000313" key="17">
    <source>
        <dbReference type="Proteomes" id="UP000199019"/>
    </source>
</evidence>
<evidence type="ECO:0000256" key="3">
    <source>
        <dbReference type="ARBA" id="ARBA00007379"/>
    </source>
</evidence>
<evidence type="ECO:0000256" key="1">
    <source>
        <dbReference type="ARBA" id="ARBA00003552"/>
    </source>
</evidence>
<evidence type="ECO:0000313" key="16">
    <source>
        <dbReference type="EMBL" id="SES08513.1"/>
    </source>
</evidence>
<evidence type="ECO:0000256" key="2">
    <source>
        <dbReference type="ARBA" id="ARBA00004651"/>
    </source>
</evidence>
<dbReference type="STRING" id="587636.SAMN05216199_1909"/>
<evidence type="ECO:0000259" key="15">
    <source>
        <dbReference type="Pfam" id="PF18075"/>
    </source>
</evidence>
<evidence type="ECO:0000259" key="14">
    <source>
        <dbReference type="Pfam" id="PF02687"/>
    </source>
</evidence>
<feature type="transmembrane region" description="Helical" evidence="13">
    <location>
        <begin position="274"/>
        <end position="296"/>
    </location>
</feature>
<dbReference type="EMBL" id="FOHB01000003">
    <property type="protein sequence ID" value="SES08513.1"/>
    <property type="molecule type" value="Genomic_DNA"/>
</dbReference>
<evidence type="ECO:0000256" key="4">
    <source>
        <dbReference type="ARBA" id="ARBA00011160"/>
    </source>
</evidence>
<evidence type="ECO:0000256" key="6">
    <source>
        <dbReference type="ARBA" id="ARBA00022475"/>
    </source>
</evidence>
<dbReference type="Gene3D" id="3.30.70.3040">
    <property type="match status" value="1"/>
</dbReference>
<dbReference type="PANTHER" id="PTHR47755:SF1">
    <property type="entry name" value="CELL DIVISION PROTEIN FTSX"/>
    <property type="match status" value="1"/>
</dbReference>
<comment type="subunit">
    <text evidence="4">Forms a membrane-associated complex with FtsE.</text>
</comment>
<dbReference type="PIRSF" id="PIRSF003097">
    <property type="entry name" value="FtsX"/>
    <property type="match status" value="1"/>
</dbReference>
<comment type="subcellular location">
    <subcellularLocation>
        <location evidence="2">Cell membrane</location>
        <topology evidence="2">Multi-pass membrane protein</topology>
    </subcellularLocation>
</comment>
<dbReference type="InterPro" id="IPR004513">
    <property type="entry name" value="FtsX"/>
</dbReference>
<evidence type="ECO:0000256" key="5">
    <source>
        <dbReference type="ARBA" id="ARBA00021907"/>
    </source>
</evidence>
<evidence type="ECO:0000256" key="12">
    <source>
        <dbReference type="PIRNR" id="PIRNR003097"/>
    </source>
</evidence>
<keyword evidence="9 13" id="KW-1133">Transmembrane helix</keyword>
<gene>
    <name evidence="16" type="ORF">SAMN05216199_1909</name>
</gene>
<proteinExistence type="inferred from homology"/>
<comment type="similarity">
    <text evidence="3 12">Belongs to the ABC-4 integral membrane protein family. FtsX subfamily.</text>
</comment>
<keyword evidence="11 12" id="KW-0131">Cell cycle</keyword>
<dbReference type="OrthoDB" id="9812531at2"/>
<dbReference type="Proteomes" id="UP000199019">
    <property type="component" value="Unassembled WGS sequence"/>
</dbReference>
<feature type="transmembrane region" description="Helical" evidence="13">
    <location>
        <begin position="173"/>
        <end position="199"/>
    </location>
</feature>
<dbReference type="InterPro" id="IPR040690">
    <property type="entry name" value="FtsX_ECD"/>
</dbReference>
<feature type="transmembrane region" description="Helical" evidence="13">
    <location>
        <begin position="232"/>
        <end position="254"/>
    </location>
</feature>
<evidence type="ECO:0000256" key="9">
    <source>
        <dbReference type="ARBA" id="ARBA00022989"/>
    </source>
</evidence>
<dbReference type="PANTHER" id="PTHR47755">
    <property type="entry name" value="CELL DIVISION PROTEIN FTSX"/>
    <property type="match status" value="1"/>
</dbReference>
<evidence type="ECO:0000256" key="8">
    <source>
        <dbReference type="ARBA" id="ARBA00022692"/>
    </source>
</evidence>
<dbReference type="InterPro" id="IPR003838">
    <property type="entry name" value="ABC3_permease_C"/>
</dbReference>
<reference evidence="17" key="1">
    <citation type="submission" date="2016-10" db="EMBL/GenBank/DDBJ databases">
        <authorList>
            <person name="Varghese N."/>
            <person name="Submissions S."/>
        </authorList>
    </citation>
    <scope>NUCLEOTIDE SEQUENCE [LARGE SCALE GENOMIC DNA]</scope>
    <source>
        <strain evidence="17">CGMCC 1.6963</strain>
    </source>
</reference>
<evidence type="ECO:0000256" key="11">
    <source>
        <dbReference type="ARBA" id="ARBA00023306"/>
    </source>
</evidence>
<organism evidence="16 17">
    <name type="scientific">Pedococcus cremeus</name>
    <dbReference type="NCBI Taxonomy" id="587636"/>
    <lineage>
        <taxon>Bacteria</taxon>
        <taxon>Bacillati</taxon>
        <taxon>Actinomycetota</taxon>
        <taxon>Actinomycetes</taxon>
        <taxon>Micrococcales</taxon>
        <taxon>Intrasporangiaceae</taxon>
        <taxon>Pedococcus</taxon>
    </lineage>
</organism>
<feature type="domain" description="FtsX extracellular" evidence="15">
    <location>
        <begin position="56"/>
        <end position="159"/>
    </location>
</feature>
<accession>A0A1H9UHH3</accession>
<keyword evidence="8 13" id="KW-0812">Transmembrane</keyword>
<keyword evidence="6 12" id="KW-1003">Cell membrane</keyword>